<reference evidence="3" key="1">
    <citation type="journal article" date="2019" name="Int. J. Syst. Evol. Microbiol.">
        <title>The Global Catalogue of Microorganisms (GCM) 10K type strain sequencing project: providing services to taxonomists for standard genome sequencing and annotation.</title>
        <authorList>
            <consortium name="The Broad Institute Genomics Platform"/>
            <consortium name="The Broad Institute Genome Sequencing Center for Infectious Disease"/>
            <person name="Wu L."/>
            <person name="Ma J."/>
        </authorList>
    </citation>
    <scope>NUCLEOTIDE SEQUENCE [LARGE SCALE GENOMIC DNA]</scope>
    <source>
        <strain evidence="3">CECT 8531</strain>
    </source>
</reference>
<dbReference type="Gene3D" id="3.90.1200.10">
    <property type="match status" value="1"/>
</dbReference>
<dbReference type="EMBL" id="JBHSDH010000013">
    <property type="protein sequence ID" value="MFC4292429.1"/>
    <property type="molecule type" value="Genomic_DNA"/>
</dbReference>
<dbReference type="SMART" id="SM00587">
    <property type="entry name" value="CHK"/>
    <property type="match status" value="1"/>
</dbReference>
<gene>
    <name evidence="2" type="ORF">ACFOWX_08375</name>
</gene>
<keyword evidence="3" id="KW-1185">Reference proteome</keyword>
<evidence type="ECO:0000313" key="3">
    <source>
        <dbReference type="Proteomes" id="UP001595887"/>
    </source>
</evidence>
<dbReference type="SUPFAM" id="SSF56112">
    <property type="entry name" value="Protein kinase-like (PK-like)"/>
    <property type="match status" value="1"/>
</dbReference>
<dbReference type="InterPro" id="IPR052961">
    <property type="entry name" value="Oxido-Kinase-like_Enzymes"/>
</dbReference>
<sequence length="358" mass="39788">MIPLHPDQMDAAWIADKLNAPADSLENFHYAAIGTGQMCDSFRLTLNWDEAVPEVGLPSTIIAKCPAMDDASRHIAKLVRNYELEISWYRDLARQTPVQCPGCYHAELDDNGVDFALLLQDCSPAQQGDQLGGADHAQLSAAITQLANLHAAHWNSPSLSAYHWLQYGTANKELVRTMLPALYTGFRDRYVGRLDERILDIGQQLSAHIGIYLDKEPSAQSVVHGDFRLDNLLFANNGNVTVVDWQTVSAGCPFTDLAYFIGTSIADPEIRRAEEAALFDHYLAQLLERGIAADRERGWQDYRLYAFSGLIMAIFASMNVERTDRGDEMFAVMAERPARQAIDLESISLLYGAKAPPL</sequence>
<dbReference type="InterPro" id="IPR002575">
    <property type="entry name" value="Aminoglycoside_PTrfase"/>
</dbReference>
<proteinExistence type="predicted"/>
<dbReference type="InterPro" id="IPR015897">
    <property type="entry name" value="CHK_kinase-like"/>
</dbReference>
<comment type="caution">
    <text evidence="2">The sequence shown here is derived from an EMBL/GenBank/DDBJ whole genome shotgun (WGS) entry which is preliminary data.</text>
</comment>
<accession>A0ABV8RI67</accession>
<organism evidence="2 3">
    <name type="scientific">Sphingorhabdus arenilitoris</name>
    <dbReference type="NCBI Taxonomy" id="1490041"/>
    <lineage>
        <taxon>Bacteria</taxon>
        <taxon>Pseudomonadati</taxon>
        <taxon>Pseudomonadota</taxon>
        <taxon>Alphaproteobacteria</taxon>
        <taxon>Sphingomonadales</taxon>
        <taxon>Sphingomonadaceae</taxon>
        <taxon>Sphingorhabdus</taxon>
    </lineage>
</organism>
<dbReference type="InterPro" id="IPR011009">
    <property type="entry name" value="Kinase-like_dom_sf"/>
</dbReference>
<feature type="domain" description="CHK kinase-like" evidence="1">
    <location>
        <begin position="117"/>
        <end position="292"/>
    </location>
</feature>
<dbReference type="PANTHER" id="PTHR23020">
    <property type="entry name" value="UNCHARACTERIZED NUCLEAR HORMONE RECEPTOR-RELATED"/>
    <property type="match status" value="1"/>
</dbReference>
<dbReference type="PANTHER" id="PTHR23020:SF41">
    <property type="entry name" value="AMINOGLYCOSIDE PHOSPHOTRANSFERASE DOMAIN-CONTAINING PROTEIN"/>
    <property type="match status" value="1"/>
</dbReference>
<name>A0ABV8RI67_9SPHN</name>
<dbReference type="Proteomes" id="UP001595887">
    <property type="component" value="Unassembled WGS sequence"/>
</dbReference>
<evidence type="ECO:0000313" key="2">
    <source>
        <dbReference type="EMBL" id="MFC4292429.1"/>
    </source>
</evidence>
<evidence type="ECO:0000259" key="1">
    <source>
        <dbReference type="SMART" id="SM00587"/>
    </source>
</evidence>
<dbReference type="RefSeq" id="WP_381423113.1">
    <property type="nucleotide sequence ID" value="NZ_JBHSDH010000013.1"/>
</dbReference>
<protein>
    <submittedName>
        <fullName evidence="2">Phosphotransferase</fullName>
    </submittedName>
</protein>
<dbReference type="Pfam" id="PF01636">
    <property type="entry name" value="APH"/>
    <property type="match status" value="1"/>
</dbReference>